<feature type="transmembrane region" description="Helical" evidence="1">
    <location>
        <begin position="163"/>
        <end position="185"/>
    </location>
</feature>
<dbReference type="Proteomes" id="UP000195386">
    <property type="component" value="Unassembled WGS sequence"/>
</dbReference>
<dbReference type="EMBL" id="NFKE01000015">
    <property type="protein sequence ID" value="OUP32105.1"/>
    <property type="molecule type" value="Genomic_DNA"/>
</dbReference>
<reference evidence="2" key="2">
    <citation type="journal article" date="2018" name="BMC Genomics">
        <title>Whole genome sequencing and function prediction of 133 gut anaerobes isolated from chicken caecum in pure cultures.</title>
        <authorList>
            <person name="Medvecky M."/>
            <person name="Cejkova D."/>
            <person name="Polansky O."/>
            <person name="Karasova D."/>
            <person name="Kubasova T."/>
            <person name="Cizek A."/>
            <person name="Rychlik I."/>
        </authorList>
    </citation>
    <scope>NUCLEOTIDE SEQUENCE</scope>
    <source>
        <strain evidence="3">An189</strain>
        <strain evidence="2">An43</strain>
    </source>
</reference>
<comment type="caution">
    <text evidence="2">The sequence shown here is derived from an EMBL/GenBank/DDBJ whole genome shotgun (WGS) entry which is preliminary data.</text>
</comment>
<feature type="transmembrane region" description="Helical" evidence="1">
    <location>
        <begin position="381"/>
        <end position="402"/>
    </location>
</feature>
<keyword evidence="1" id="KW-0812">Transmembrane</keyword>
<keyword evidence="1" id="KW-1133">Transmembrane helix</keyword>
<feature type="transmembrane region" description="Helical" evidence="1">
    <location>
        <begin position="122"/>
        <end position="143"/>
    </location>
</feature>
<evidence type="ECO:0008006" key="6">
    <source>
        <dbReference type="Google" id="ProtNLM"/>
    </source>
</evidence>
<evidence type="ECO:0000313" key="5">
    <source>
        <dbReference type="Proteomes" id="UP000196587"/>
    </source>
</evidence>
<feature type="transmembrane region" description="Helical" evidence="1">
    <location>
        <begin position="423"/>
        <end position="439"/>
    </location>
</feature>
<feature type="transmembrane region" description="Helical" evidence="1">
    <location>
        <begin position="445"/>
        <end position="460"/>
    </location>
</feature>
<evidence type="ECO:0000313" key="4">
    <source>
        <dbReference type="Proteomes" id="UP000195386"/>
    </source>
</evidence>
<reference evidence="4 5" key="1">
    <citation type="submission" date="2017-04" db="EMBL/GenBank/DDBJ databases">
        <title>Function of individual gut microbiota members based on whole genome sequencing of pure cultures obtained from chicken caecum.</title>
        <authorList>
            <person name="Medvecky M."/>
            <person name="Cejkova D."/>
            <person name="Polansky O."/>
            <person name="Karasova D."/>
            <person name="Kubasova T."/>
            <person name="Cizek A."/>
            <person name="Rychlik I."/>
        </authorList>
    </citation>
    <scope>NUCLEOTIDE SEQUENCE [LARGE SCALE GENOMIC DNA]</scope>
    <source>
        <strain evidence="5">An189</strain>
        <strain evidence="4">An43</strain>
    </source>
</reference>
<feature type="transmembrane region" description="Helical" evidence="1">
    <location>
        <begin position="192"/>
        <end position="210"/>
    </location>
</feature>
<feature type="transmembrane region" description="Helical" evidence="1">
    <location>
        <begin position="48"/>
        <end position="71"/>
    </location>
</feature>
<name>A0A1Y3YWJ9_9BACE</name>
<dbReference type="AlphaFoldDB" id="A0A1Y3YWJ9"/>
<dbReference type="EMBL" id="NFII01000004">
    <property type="protein sequence ID" value="OUO01732.1"/>
    <property type="molecule type" value="Genomic_DNA"/>
</dbReference>
<keyword evidence="1" id="KW-0472">Membrane</keyword>
<proteinExistence type="predicted"/>
<feature type="transmembrane region" description="Helical" evidence="1">
    <location>
        <begin position="20"/>
        <end position="39"/>
    </location>
</feature>
<feature type="transmembrane region" description="Helical" evidence="1">
    <location>
        <begin position="216"/>
        <end position="233"/>
    </location>
</feature>
<sequence>MSYWLAYVLVLLDIVIFKTFFPPFSIWCIGYILIILGLLKKDPMDPRFWLFLGVNILLVNGFSGVLYVPAYIKIEKIIIYVLLTVISFHLGFGKLPLKDSKSISKFRMVFCAYSNLSNRVHILLGIVGILGAILICFEMFIIFGVSLDDGGERRSQFQNLFPFLTLTPIGVILLGGSFPSIFSIFGGGSKVNVILGLLNVIALALSSMAIAGKQGILFVLLILVYIYLFHKYYRVTIKVSWFVKFVILGCFYFFILYLSFLTLGRHNVKYDGQLLNTDAFSKEFVDVSREYLPPVVQNNFAEFFGYYGNQLPYVAERWDIENFELKYGYFRFPRLLAPFTFLERQIIKIFPFYQDIYPDDRVATIKKQTKGYFGNANWGTIAFLNIKYFGIIGGLIIFFFVGKVSKYLYNFFFKYPNYITFQLNYINCAGMFYFAMFYFTQETGPFFYLLILLGITYCSRKKRLSLYK</sequence>
<accession>A0A1Y3YWJ9</accession>
<organism evidence="2 4">
    <name type="scientific">Bacteroides clarus</name>
    <dbReference type="NCBI Taxonomy" id="626929"/>
    <lineage>
        <taxon>Bacteria</taxon>
        <taxon>Pseudomonadati</taxon>
        <taxon>Bacteroidota</taxon>
        <taxon>Bacteroidia</taxon>
        <taxon>Bacteroidales</taxon>
        <taxon>Bacteroidaceae</taxon>
        <taxon>Bacteroides</taxon>
    </lineage>
</organism>
<dbReference type="Proteomes" id="UP000196587">
    <property type="component" value="Unassembled WGS sequence"/>
</dbReference>
<feature type="transmembrane region" description="Helical" evidence="1">
    <location>
        <begin position="245"/>
        <end position="264"/>
    </location>
</feature>
<evidence type="ECO:0000256" key="1">
    <source>
        <dbReference type="SAM" id="Phobius"/>
    </source>
</evidence>
<feature type="transmembrane region" description="Helical" evidence="1">
    <location>
        <begin position="77"/>
        <end position="97"/>
    </location>
</feature>
<protein>
    <recommendedName>
        <fullName evidence="6">Oligosaccharide repeat unit polymerase</fullName>
    </recommendedName>
</protein>
<gene>
    <name evidence="3" type="ORF">B5F24_15500</name>
    <name evidence="2" type="ORF">B5F97_05760</name>
</gene>
<evidence type="ECO:0000313" key="2">
    <source>
        <dbReference type="EMBL" id="OUO01732.1"/>
    </source>
</evidence>
<evidence type="ECO:0000313" key="3">
    <source>
        <dbReference type="EMBL" id="OUP32105.1"/>
    </source>
</evidence>